<dbReference type="AlphaFoldDB" id="A0A6J6Z2I1"/>
<dbReference type="EMBL" id="CAESGF010000003">
    <property type="protein sequence ID" value="CAB4362807.1"/>
    <property type="molecule type" value="Genomic_DNA"/>
</dbReference>
<evidence type="ECO:0000313" key="5">
    <source>
        <dbReference type="EMBL" id="CAB4362807.1"/>
    </source>
</evidence>
<accession>A0A6J6Z2I1</accession>
<organism evidence="7">
    <name type="scientific">freshwater metagenome</name>
    <dbReference type="NCBI Taxonomy" id="449393"/>
    <lineage>
        <taxon>unclassified sequences</taxon>
        <taxon>metagenomes</taxon>
        <taxon>ecological metagenomes</taxon>
    </lineage>
</organism>
<dbReference type="InterPro" id="IPR000873">
    <property type="entry name" value="AMP-dep_synth/lig_dom"/>
</dbReference>
<evidence type="ECO:0000313" key="6">
    <source>
        <dbReference type="EMBL" id="CAB4709785.1"/>
    </source>
</evidence>
<dbReference type="InterPro" id="IPR025110">
    <property type="entry name" value="AMP-bd_C"/>
</dbReference>
<dbReference type="SUPFAM" id="SSF56801">
    <property type="entry name" value="Acetyl-CoA synthetase-like"/>
    <property type="match status" value="1"/>
</dbReference>
<dbReference type="EMBL" id="CAFBMT010000003">
    <property type="protein sequence ID" value="CAB4917432.1"/>
    <property type="molecule type" value="Genomic_DNA"/>
</dbReference>
<dbReference type="EMBL" id="CAFAAV010000052">
    <property type="protein sequence ID" value="CAB4813358.1"/>
    <property type="molecule type" value="Genomic_DNA"/>
</dbReference>
<dbReference type="Pfam" id="PF13193">
    <property type="entry name" value="AMP-binding_C"/>
    <property type="match status" value="1"/>
</dbReference>
<dbReference type="EMBL" id="CAFBIY010000099">
    <property type="protein sequence ID" value="CAB4851843.1"/>
    <property type="molecule type" value="Genomic_DNA"/>
</dbReference>
<dbReference type="InterPro" id="IPR045851">
    <property type="entry name" value="AMP-bd_C_sf"/>
</dbReference>
<evidence type="ECO:0000313" key="8">
    <source>
        <dbReference type="EMBL" id="CAB4851843.1"/>
    </source>
</evidence>
<proteinExistence type="inferred from homology"/>
<feature type="domain" description="AMP-binding enzyme C-terminal" evidence="4">
    <location>
        <begin position="416"/>
        <end position="493"/>
    </location>
</feature>
<dbReference type="Gene3D" id="3.40.50.12780">
    <property type="entry name" value="N-terminal domain of ligase-like"/>
    <property type="match status" value="1"/>
</dbReference>
<gene>
    <name evidence="6" type="ORF">UFOPK2656_00591</name>
    <name evidence="7" type="ORF">UFOPK3099_00893</name>
    <name evidence="8" type="ORF">UFOPK3267_01755</name>
    <name evidence="9" type="ORF">UFOPK3651_00629</name>
    <name evidence="10" type="ORF">UFOPK3931_00795</name>
    <name evidence="5" type="ORF">UFOPK4189_00589</name>
</gene>
<evidence type="ECO:0000256" key="2">
    <source>
        <dbReference type="ARBA" id="ARBA00022598"/>
    </source>
</evidence>
<evidence type="ECO:0000259" key="3">
    <source>
        <dbReference type="Pfam" id="PF00501"/>
    </source>
</evidence>
<dbReference type="PANTHER" id="PTHR43201">
    <property type="entry name" value="ACYL-COA SYNTHETASE"/>
    <property type="match status" value="1"/>
</dbReference>
<evidence type="ECO:0000256" key="1">
    <source>
        <dbReference type="ARBA" id="ARBA00006432"/>
    </source>
</evidence>
<keyword evidence="2" id="KW-0436">Ligase</keyword>
<dbReference type="EMBL" id="CAFBOL010000013">
    <property type="protein sequence ID" value="CAB4980864.1"/>
    <property type="molecule type" value="Genomic_DNA"/>
</dbReference>
<dbReference type="GO" id="GO:0006631">
    <property type="term" value="P:fatty acid metabolic process"/>
    <property type="evidence" value="ECO:0007669"/>
    <property type="project" value="TreeGrafter"/>
</dbReference>
<dbReference type="InterPro" id="IPR042099">
    <property type="entry name" value="ANL_N_sf"/>
</dbReference>
<evidence type="ECO:0000259" key="4">
    <source>
        <dbReference type="Pfam" id="PF13193"/>
    </source>
</evidence>
<comment type="similarity">
    <text evidence="1">Belongs to the ATP-dependent AMP-binding enzyme family.</text>
</comment>
<dbReference type="Gene3D" id="3.30.300.30">
    <property type="match status" value="1"/>
</dbReference>
<dbReference type="EMBL" id="CAEZYF010000003">
    <property type="protein sequence ID" value="CAB4709785.1"/>
    <property type="molecule type" value="Genomic_DNA"/>
</dbReference>
<evidence type="ECO:0000313" key="7">
    <source>
        <dbReference type="EMBL" id="CAB4813358.1"/>
    </source>
</evidence>
<sequence>MTAVDWAPGTDWWELVVARAEATPDARMLIDEHDRTMTFGEYRRRAEEVAAGLAALGMSRGQMVSWQLPTCLESAVLMAALGRLGVVQNPIIPMLRTAEINVIIGQLHSDWYVAPDVWRNFDYAAMAHAAAAEFGCRVLQVTPGELASLPRGDIAALAPYEPSSDVRWIYYTSGTTALPKGIRHTDASALSVSNVAVDAWKIEFGDVFPIAIPVTHVGGIMLIAGQLRLGFVLGLFEGFDPVHTPAAMARMGATHLGSAVPFFIAYLAAQRANPDERLFPKLKVCIAGGAPLPPELHEQVKAELGGGGIINAYGLTECPSPCSVRATDPEIAFQGSVGRPIHGVEVRVAADGELRFRGPQLFLGYVDAALDADAFDSDGFFRTGDLGEVDEHGYVHITGRIKDIIIRNAENISAVEVENVLHEHRSIQDVAVVGVPDPKTGEHAVAVIVLAPGAAPLTLQEIGEHCTARGLARQKTPEQLDFVDVLPRNSMGKILKHELRARLVG</sequence>
<dbReference type="GO" id="GO:0031956">
    <property type="term" value="F:medium-chain fatty acid-CoA ligase activity"/>
    <property type="evidence" value="ECO:0007669"/>
    <property type="project" value="TreeGrafter"/>
</dbReference>
<evidence type="ECO:0000313" key="10">
    <source>
        <dbReference type="EMBL" id="CAB4980864.1"/>
    </source>
</evidence>
<evidence type="ECO:0000313" key="9">
    <source>
        <dbReference type="EMBL" id="CAB4917432.1"/>
    </source>
</evidence>
<name>A0A6J6Z2I1_9ZZZZ</name>
<feature type="domain" description="AMP-dependent synthetase/ligase" evidence="3">
    <location>
        <begin position="18"/>
        <end position="365"/>
    </location>
</feature>
<dbReference type="Pfam" id="PF00501">
    <property type="entry name" value="AMP-binding"/>
    <property type="match status" value="1"/>
</dbReference>
<reference evidence="7" key="1">
    <citation type="submission" date="2020-05" db="EMBL/GenBank/DDBJ databases">
        <authorList>
            <person name="Chiriac C."/>
            <person name="Salcher M."/>
            <person name="Ghai R."/>
            <person name="Kavagutti S V."/>
        </authorList>
    </citation>
    <scope>NUCLEOTIDE SEQUENCE</scope>
</reference>
<protein>
    <submittedName>
        <fullName evidence="7">Unannotated protein</fullName>
    </submittedName>
</protein>
<dbReference type="PANTHER" id="PTHR43201:SF5">
    <property type="entry name" value="MEDIUM-CHAIN ACYL-COA LIGASE ACSF2, MITOCHONDRIAL"/>
    <property type="match status" value="1"/>
</dbReference>